<dbReference type="Proteomes" id="UP000095281">
    <property type="component" value="Unplaced"/>
</dbReference>
<feature type="coiled-coil region" evidence="1">
    <location>
        <begin position="46"/>
        <end position="73"/>
    </location>
</feature>
<accession>A0A1I8BZ18</accession>
<feature type="transmembrane region" description="Helical" evidence="2">
    <location>
        <begin position="119"/>
        <end position="141"/>
    </location>
</feature>
<proteinExistence type="predicted"/>
<keyword evidence="3" id="KW-1185">Reference proteome</keyword>
<protein>
    <submittedName>
        <fullName evidence="4">Uncharacterized protein</fullName>
    </submittedName>
</protein>
<dbReference type="WBParaSite" id="MhA1_Contig757.frz3.gene2">
    <property type="protein sequence ID" value="MhA1_Contig757.frz3.gene2"/>
    <property type="gene ID" value="MhA1_Contig757.frz3.gene2"/>
</dbReference>
<reference evidence="4" key="1">
    <citation type="submission" date="2016-11" db="UniProtKB">
        <authorList>
            <consortium name="WormBaseParasite"/>
        </authorList>
    </citation>
    <scope>IDENTIFICATION</scope>
</reference>
<evidence type="ECO:0000313" key="4">
    <source>
        <dbReference type="WBParaSite" id="MhA1_Contig757.frz3.gene2"/>
    </source>
</evidence>
<evidence type="ECO:0000256" key="2">
    <source>
        <dbReference type="SAM" id="Phobius"/>
    </source>
</evidence>
<name>A0A1I8BZ18_MELHA</name>
<sequence length="300" mass="34143">MHVHFVDAPPPPSYEQAVVECRSPFGGSTNGSLIAENGGMEISQRVEVQSELIREQEAEIGKLKRDLGRMREHVERMAVLQQTTTTPKLSDKLTQRLANIVDEEAEERRRKNRSRKGDILRGGICCLALLAVVLAGLYVVLSRPNHFGAPKPSVEQFQILGKTIDNLCWAQGLIHPFGRIQNCNIFRRSRFEQKLFCEFSLVENVGNTQSKQLINTNRDSWRQKGIIVIKEESLRKRRDQNNSKTSTLLYTLNETEISEARKLCTEQLLPKISSTQTRKSLVGRWNSKNKKLNFPTTTTI</sequence>
<keyword evidence="2" id="KW-0472">Membrane</keyword>
<keyword evidence="2" id="KW-1133">Transmembrane helix</keyword>
<keyword evidence="2" id="KW-0812">Transmembrane</keyword>
<dbReference type="AlphaFoldDB" id="A0A1I8BZ18"/>
<keyword evidence="1" id="KW-0175">Coiled coil</keyword>
<evidence type="ECO:0000256" key="1">
    <source>
        <dbReference type="SAM" id="Coils"/>
    </source>
</evidence>
<organism evidence="3 4">
    <name type="scientific">Meloidogyne hapla</name>
    <name type="common">Root-knot nematode worm</name>
    <dbReference type="NCBI Taxonomy" id="6305"/>
    <lineage>
        <taxon>Eukaryota</taxon>
        <taxon>Metazoa</taxon>
        <taxon>Ecdysozoa</taxon>
        <taxon>Nematoda</taxon>
        <taxon>Chromadorea</taxon>
        <taxon>Rhabditida</taxon>
        <taxon>Tylenchina</taxon>
        <taxon>Tylenchomorpha</taxon>
        <taxon>Tylenchoidea</taxon>
        <taxon>Meloidogynidae</taxon>
        <taxon>Meloidogyninae</taxon>
        <taxon>Meloidogyne</taxon>
    </lineage>
</organism>
<evidence type="ECO:0000313" key="3">
    <source>
        <dbReference type="Proteomes" id="UP000095281"/>
    </source>
</evidence>